<dbReference type="Pfam" id="PF08818">
    <property type="entry name" value="DUF1801"/>
    <property type="match status" value="2"/>
</dbReference>
<dbReference type="InterPro" id="IPR014922">
    <property type="entry name" value="YdhG-like"/>
</dbReference>
<evidence type="ECO:0000259" key="1">
    <source>
        <dbReference type="Pfam" id="PF08818"/>
    </source>
</evidence>
<evidence type="ECO:0000313" key="2">
    <source>
        <dbReference type="EMBL" id="MBC3899814.1"/>
    </source>
</evidence>
<comment type="caution">
    <text evidence="2">The sequence shown here is derived from an EMBL/GenBank/DDBJ whole genome shotgun (WGS) entry which is preliminary data.</text>
</comment>
<accession>A0ABR6YX83</accession>
<reference evidence="2 3" key="1">
    <citation type="journal article" date="2020" name="mSystems">
        <title>Defining Genomic and Predicted Metabolic Features of the Acetobacterium Genus.</title>
        <authorList>
            <person name="Ross D.E."/>
            <person name="Marshall C.W."/>
            <person name="Gulliver D."/>
            <person name="May H.D."/>
            <person name="Norman R.S."/>
        </authorList>
    </citation>
    <scope>NUCLEOTIDE SEQUENCE [LARGE SCALE GENOMIC DNA]</scope>
    <source>
        <strain evidence="2 3">DSM 4132</strain>
    </source>
</reference>
<dbReference type="SUPFAM" id="SSF159888">
    <property type="entry name" value="YdhG-like"/>
    <property type="match status" value="2"/>
</dbReference>
<keyword evidence="3" id="KW-1185">Reference proteome</keyword>
<dbReference type="EMBL" id="WJBE01000007">
    <property type="protein sequence ID" value="MBC3899814.1"/>
    <property type="molecule type" value="Genomic_DNA"/>
</dbReference>
<feature type="domain" description="YdhG-like" evidence="1">
    <location>
        <begin position="145"/>
        <end position="261"/>
    </location>
</feature>
<sequence length="274" mass="31939">MTIIEDVNPIDEYIRQFPEEVQVLLQEIRQLIKETAPEAEEKISYQMPTFVLDGNLVHFAAYKNHIGFYPAPSGIEKFKQELSKYKSAKGSVQFPLNQPIPFDLIRKIVAFRVAENQATAKNKQKKSKIKDKSPEDYIRRQPEERQEHLEKLRQTIKAHLPEGFQEMMQYDMISFVVPHSHYSKGYHVNPREPLPFMALANQKGYIALYHLGIYADESLLRWFSGAYEALEIGKLDIGKSCIRFRKMNKIPYDLIGELCTKMTVDDYIKLYESV</sequence>
<protein>
    <recommendedName>
        <fullName evidence="1">YdhG-like domain-containing protein</fullName>
    </recommendedName>
</protein>
<dbReference type="Proteomes" id="UP000622405">
    <property type="component" value="Unassembled WGS sequence"/>
</dbReference>
<feature type="domain" description="YdhG-like" evidence="1">
    <location>
        <begin position="24"/>
        <end position="113"/>
    </location>
</feature>
<evidence type="ECO:0000313" key="3">
    <source>
        <dbReference type="Proteomes" id="UP000622405"/>
    </source>
</evidence>
<name>A0ABR6YX83_9FIRM</name>
<proteinExistence type="predicted"/>
<organism evidence="2 3">
    <name type="scientific">Acetobacterium malicum</name>
    <dbReference type="NCBI Taxonomy" id="52692"/>
    <lineage>
        <taxon>Bacteria</taxon>
        <taxon>Bacillati</taxon>
        <taxon>Bacillota</taxon>
        <taxon>Clostridia</taxon>
        <taxon>Eubacteriales</taxon>
        <taxon>Eubacteriaceae</taxon>
        <taxon>Acetobacterium</taxon>
    </lineage>
</organism>
<gene>
    <name evidence="2" type="ORF">GH811_09325</name>
</gene>
<dbReference type="Gene3D" id="3.90.1150.200">
    <property type="match status" value="2"/>
</dbReference>